<dbReference type="GO" id="GO:0003676">
    <property type="term" value="F:nucleic acid binding"/>
    <property type="evidence" value="ECO:0007669"/>
    <property type="project" value="InterPro"/>
</dbReference>
<organism evidence="4 5">
    <name type="scientific">Mesorhizobium denitrificans</name>
    <dbReference type="NCBI Taxonomy" id="2294114"/>
    <lineage>
        <taxon>Bacteria</taxon>
        <taxon>Pseudomonadati</taxon>
        <taxon>Pseudomonadota</taxon>
        <taxon>Alphaproteobacteria</taxon>
        <taxon>Hyphomicrobiales</taxon>
        <taxon>Phyllobacteriaceae</taxon>
        <taxon>Mesorhizobium</taxon>
    </lineage>
</organism>
<protein>
    <submittedName>
        <fullName evidence="4">Methyltransferase domain-containing protein</fullName>
    </submittedName>
</protein>
<evidence type="ECO:0000313" key="4">
    <source>
        <dbReference type="EMBL" id="RFC68883.1"/>
    </source>
</evidence>
<evidence type="ECO:0000259" key="3">
    <source>
        <dbReference type="Pfam" id="PF05175"/>
    </source>
</evidence>
<dbReference type="SUPFAM" id="SSF53335">
    <property type="entry name" value="S-adenosyl-L-methionine-dependent methyltransferases"/>
    <property type="match status" value="1"/>
</dbReference>
<keyword evidence="2" id="KW-0949">S-adenosyl-L-methionine</keyword>
<keyword evidence="5" id="KW-1185">Reference proteome</keyword>
<dbReference type="Pfam" id="PF05175">
    <property type="entry name" value="MTS"/>
    <property type="match status" value="1"/>
</dbReference>
<dbReference type="GO" id="GO:0008757">
    <property type="term" value="F:S-adenosylmethionine-dependent methyltransferase activity"/>
    <property type="evidence" value="ECO:0007669"/>
    <property type="project" value="UniProtKB-ARBA"/>
</dbReference>
<keyword evidence="4" id="KW-0808">Transferase</keyword>
<sequence length="267" mass="28231">MKSAKADTNHLELHNFSRDAFHRGRFWLVQPTQSGHRAGMDAMMLAAAVPARFSGRLADFGAGAGAAGLAVASRVRGAQVVLIENAPEMLDCAERTLADAGNAEVAGRVSILDADVSLTGAARNTAGLEDNSFDHVVMNPPFNAANDRATPDTLKRAAHVGHDGLLESWIRSAAAVVRPRGGIVIIVRPEALPDLLSAMSGRFGGAEIMPIHPRDDKAAIRIIVRAVRGSRAALKLSPPLFLHEHGSDRFCAKADAINNGLVSLFGD</sequence>
<gene>
    <name evidence="4" type="ORF">DY251_04460</name>
</gene>
<dbReference type="InterPro" id="IPR029063">
    <property type="entry name" value="SAM-dependent_MTases_sf"/>
</dbReference>
<evidence type="ECO:0000256" key="2">
    <source>
        <dbReference type="ARBA" id="ARBA00022691"/>
    </source>
</evidence>
<evidence type="ECO:0000256" key="1">
    <source>
        <dbReference type="ARBA" id="ARBA00022603"/>
    </source>
</evidence>
<dbReference type="EMBL" id="QURN01000003">
    <property type="protein sequence ID" value="RFC68883.1"/>
    <property type="molecule type" value="Genomic_DNA"/>
</dbReference>
<dbReference type="Gene3D" id="3.40.50.150">
    <property type="entry name" value="Vaccinia Virus protein VP39"/>
    <property type="match status" value="1"/>
</dbReference>
<dbReference type="InterPro" id="IPR002052">
    <property type="entry name" value="DNA_methylase_N6_adenine_CS"/>
</dbReference>
<comment type="caution">
    <text evidence="4">The sequence shown here is derived from an EMBL/GenBank/DDBJ whole genome shotgun (WGS) entry which is preliminary data.</text>
</comment>
<dbReference type="PANTHER" id="PTHR47739">
    <property type="entry name" value="TRNA1(VAL) (ADENINE(37)-N6)-METHYLTRANSFERASE"/>
    <property type="match status" value="1"/>
</dbReference>
<dbReference type="PROSITE" id="PS00092">
    <property type="entry name" value="N6_MTASE"/>
    <property type="match status" value="1"/>
</dbReference>
<evidence type="ECO:0000313" key="5">
    <source>
        <dbReference type="Proteomes" id="UP000262379"/>
    </source>
</evidence>
<keyword evidence="1 4" id="KW-0489">Methyltransferase</keyword>
<dbReference type="InterPro" id="IPR050210">
    <property type="entry name" value="tRNA_Adenine-N(6)_MTase"/>
</dbReference>
<dbReference type="GO" id="GO:0008170">
    <property type="term" value="F:N-methyltransferase activity"/>
    <property type="evidence" value="ECO:0007669"/>
    <property type="project" value="UniProtKB-ARBA"/>
</dbReference>
<feature type="domain" description="Methyltransferase small" evidence="3">
    <location>
        <begin position="43"/>
        <end position="148"/>
    </location>
</feature>
<dbReference type="AlphaFoldDB" id="A0A371XI37"/>
<accession>A0A371XI37</accession>
<name>A0A371XI37_9HYPH</name>
<proteinExistence type="predicted"/>
<dbReference type="InterPro" id="IPR007848">
    <property type="entry name" value="Small_mtfrase_dom"/>
</dbReference>
<dbReference type="Proteomes" id="UP000262379">
    <property type="component" value="Unassembled WGS sequence"/>
</dbReference>
<dbReference type="GO" id="GO:0032259">
    <property type="term" value="P:methylation"/>
    <property type="evidence" value="ECO:0007669"/>
    <property type="project" value="UniProtKB-KW"/>
</dbReference>
<dbReference type="RefSeq" id="WP_116622651.1">
    <property type="nucleotide sequence ID" value="NZ_QURN01000003.1"/>
</dbReference>
<dbReference type="PANTHER" id="PTHR47739:SF1">
    <property type="entry name" value="TRNA1(VAL) (ADENINE(37)-N6)-METHYLTRANSFERASE"/>
    <property type="match status" value="1"/>
</dbReference>
<reference evidence="5" key="1">
    <citation type="submission" date="2018-08" db="EMBL/GenBank/DDBJ databases">
        <authorList>
            <person name="Im W.T."/>
        </authorList>
    </citation>
    <scope>NUCLEOTIDE SEQUENCE [LARGE SCALE GENOMIC DNA]</scope>
    <source>
        <strain evidence="5">LA-28</strain>
    </source>
</reference>